<organism evidence="2 3">
    <name type="scientific">Pseudoroseomonas cervicalis ATCC 49957</name>
    <dbReference type="NCBI Taxonomy" id="525371"/>
    <lineage>
        <taxon>Bacteria</taxon>
        <taxon>Pseudomonadati</taxon>
        <taxon>Pseudomonadota</taxon>
        <taxon>Alphaproteobacteria</taxon>
        <taxon>Acetobacterales</taxon>
        <taxon>Roseomonadaceae</taxon>
        <taxon>Roseomonas</taxon>
    </lineage>
</organism>
<dbReference type="InterPro" id="IPR003423">
    <property type="entry name" value="OMP_efflux"/>
</dbReference>
<sequence>MLLWPALAQAQPQTQAQTQSVAPGALLLTSPAQAIGQALQSSPVLRGAGFSRDATYADRLQAPLRPNPELNTSFESFGGMGGNGDSRGLRSLETTIGLSQRIELGGKRAARIGLADRGAEVAGFEFTAAQLDLARDVTVAMAAAEAATRSLAVE</sequence>
<dbReference type="Proteomes" id="UP000005324">
    <property type="component" value="Unassembled WGS sequence"/>
</dbReference>
<dbReference type="EMBL" id="ADVL01000138">
    <property type="protein sequence ID" value="EFH12976.1"/>
    <property type="molecule type" value="Genomic_DNA"/>
</dbReference>
<reference evidence="2 3" key="1">
    <citation type="submission" date="2010-04" db="EMBL/GenBank/DDBJ databases">
        <authorList>
            <person name="Qin X."/>
            <person name="Bachman B."/>
            <person name="Battles P."/>
            <person name="Bell A."/>
            <person name="Bess C."/>
            <person name="Bickham C."/>
            <person name="Chaboub L."/>
            <person name="Chen D."/>
            <person name="Coyle M."/>
            <person name="Deiros D.R."/>
            <person name="Dinh H."/>
            <person name="Forbes L."/>
            <person name="Fowler G."/>
            <person name="Francisco L."/>
            <person name="Fu Q."/>
            <person name="Gubbala S."/>
            <person name="Hale W."/>
            <person name="Han Y."/>
            <person name="Hemphill L."/>
            <person name="Highlander S.K."/>
            <person name="Hirani K."/>
            <person name="Hogues M."/>
            <person name="Jackson L."/>
            <person name="Jakkamsetti A."/>
            <person name="Javaid M."/>
            <person name="Jiang H."/>
            <person name="Korchina V."/>
            <person name="Kovar C."/>
            <person name="Lara F."/>
            <person name="Lee S."/>
            <person name="Mata R."/>
            <person name="Mathew T."/>
            <person name="Moen C."/>
            <person name="Morales K."/>
            <person name="Munidasa M."/>
            <person name="Nazareth L."/>
            <person name="Ngo R."/>
            <person name="Nguyen L."/>
            <person name="Okwuonu G."/>
            <person name="Ongeri F."/>
            <person name="Patil S."/>
            <person name="Petrosino J."/>
            <person name="Pham C."/>
            <person name="Pham P."/>
            <person name="Pu L.-L."/>
            <person name="Puazo M."/>
            <person name="Raj R."/>
            <person name="Reid J."/>
            <person name="Rouhana J."/>
            <person name="Saada N."/>
            <person name="Shang Y."/>
            <person name="Simmons D."/>
            <person name="Thornton R."/>
            <person name="Warren J."/>
            <person name="Weissenberger G."/>
            <person name="Zhang J."/>
            <person name="Zhang L."/>
            <person name="Zhou C."/>
            <person name="Zhu D."/>
            <person name="Muzny D."/>
            <person name="Worley K."/>
            <person name="Gibbs R."/>
        </authorList>
    </citation>
    <scope>NUCLEOTIDE SEQUENCE [LARGE SCALE GENOMIC DNA]</scope>
    <source>
        <strain evidence="2 3">ATCC 49957</strain>
    </source>
</reference>
<dbReference type="SUPFAM" id="SSF56954">
    <property type="entry name" value="Outer membrane efflux proteins (OEP)"/>
    <property type="match status" value="1"/>
</dbReference>
<dbReference type="Gene3D" id="1.20.1600.10">
    <property type="entry name" value="Outer membrane efflux proteins (OEP)"/>
    <property type="match status" value="1"/>
</dbReference>
<evidence type="ECO:0000313" key="3">
    <source>
        <dbReference type="Proteomes" id="UP000005324"/>
    </source>
</evidence>
<dbReference type="Pfam" id="PF02321">
    <property type="entry name" value="OEP"/>
    <property type="match status" value="1"/>
</dbReference>
<keyword evidence="3" id="KW-1185">Reference proteome</keyword>
<protein>
    <submittedName>
        <fullName evidence="2">Efflux transporter, outer membrane factor (OMF) family protein</fullName>
    </submittedName>
</protein>
<accession>D5RIA9</accession>
<dbReference type="GO" id="GO:0015562">
    <property type="term" value="F:efflux transmembrane transporter activity"/>
    <property type="evidence" value="ECO:0007669"/>
    <property type="project" value="InterPro"/>
</dbReference>
<evidence type="ECO:0000256" key="1">
    <source>
        <dbReference type="ARBA" id="ARBA00007613"/>
    </source>
</evidence>
<dbReference type="AlphaFoldDB" id="D5RIA9"/>
<evidence type="ECO:0000313" key="2">
    <source>
        <dbReference type="EMBL" id="EFH12976.1"/>
    </source>
</evidence>
<gene>
    <name evidence="2" type="ORF">HMPREF0731_0819</name>
</gene>
<comment type="caution">
    <text evidence="2">The sequence shown here is derived from an EMBL/GenBank/DDBJ whole genome shotgun (WGS) entry which is preliminary data.</text>
</comment>
<comment type="similarity">
    <text evidence="1">Belongs to the outer membrane factor (OMF) (TC 1.B.17) family.</text>
</comment>
<dbReference type="HOGENOM" id="CLU_1708090_0_0_5"/>
<name>D5RIA9_9PROT</name>
<feature type="non-terminal residue" evidence="2">
    <location>
        <position position="154"/>
    </location>
</feature>
<proteinExistence type="inferred from homology"/>